<keyword evidence="1" id="KW-0472">Membrane</keyword>
<feature type="transmembrane region" description="Helical" evidence="1">
    <location>
        <begin position="108"/>
        <end position="136"/>
    </location>
</feature>
<evidence type="ECO:0008006" key="4">
    <source>
        <dbReference type="Google" id="ProtNLM"/>
    </source>
</evidence>
<organism evidence="2 3">
    <name type="scientific">Clostridium oceanicum</name>
    <dbReference type="NCBI Taxonomy" id="1543"/>
    <lineage>
        <taxon>Bacteria</taxon>
        <taxon>Bacillati</taxon>
        <taxon>Bacillota</taxon>
        <taxon>Clostridia</taxon>
        <taxon>Eubacteriales</taxon>
        <taxon>Clostridiaceae</taxon>
        <taxon>Clostridium</taxon>
    </lineage>
</organism>
<feature type="transmembrane region" description="Helical" evidence="1">
    <location>
        <begin position="215"/>
        <end position="237"/>
    </location>
</feature>
<feature type="transmembrane region" description="Helical" evidence="1">
    <location>
        <begin position="148"/>
        <end position="170"/>
    </location>
</feature>
<dbReference type="Proteomes" id="UP001501510">
    <property type="component" value="Unassembled WGS sequence"/>
</dbReference>
<accession>A0ABP3V7H5</accession>
<keyword evidence="1" id="KW-1133">Transmembrane helix</keyword>
<dbReference type="RefSeq" id="WP_343764599.1">
    <property type="nucleotide sequence ID" value="NZ_BAAACG010000023.1"/>
</dbReference>
<keyword evidence="1" id="KW-0812">Transmembrane</keyword>
<sequence length="248" mass="28069">MFMNLVITDLFKIKKNFVWKLVFLIPILSTCLLQLLIFIQFKSINNYSNAHNITGWVLLISQNSGPVLWPSIINLIIMIISISIYQVEFKNNSFNSQICFPISKTKILLSKFFIILIFTLISILLNLLGLVIVGIFNSISAPFPFGMYFKYFIFQCFSVLGTIALSNWIASLFESAIIPYVIGILGFAIGLILPHELKFLSYFFPYSYPLYAVNMAGFDGSIAILGGLISGVIILYVSSYEFINRDIN</sequence>
<evidence type="ECO:0000313" key="3">
    <source>
        <dbReference type="Proteomes" id="UP001501510"/>
    </source>
</evidence>
<comment type="caution">
    <text evidence="2">The sequence shown here is derived from an EMBL/GenBank/DDBJ whole genome shotgun (WGS) entry which is preliminary data.</text>
</comment>
<dbReference type="EMBL" id="BAAACG010000023">
    <property type="protein sequence ID" value="GAA0748598.1"/>
    <property type="molecule type" value="Genomic_DNA"/>
</dbReference>
<evidence type="ECO:0000313" key="2">
    <source>
        <dbReference type="EMBL" id="GAA0748598.1"/>
    </source>
</evidence>
<keyword evidence="3" id="KW-1185">Reference proteome</keyword>
<feature type="transmembrane region" description="Helical" evidence="1">
    <location>
        <begin position="21"/>
        <end position="41"/>
    </location>
</feature>
<feature type="transmembrane region" description="Helical" evidence="1">
    <location>
        <begin position="177"/>
        <end position="195"/>
    </location>
</feature>
<proteinExistence type="predicted"/>
<gene>
    <name evidence="2" type="ORF">GCM10008906_38920</name>
</gene>
<dbReference type="Pfam" id="PF12730">
    <property type="entry name" value="ABC2_membrane_4"/>
    <property type="match status" value="1"/>
</dbReference>
<protein>
    <recommendedName>
        <fullName evidence="4">ABC-2 family transporter protein</fullName>
    </recommendedName>
</protein>
<evidence type="ECO:0000256" key="1">
    <source>
        <dbReference type="SAM" id="Phobius"/>
    </source>
</evidence>
<feature type="transmembrane region" description="Helical" evidence="1">
    <location>
        <begin position="67"/>
        <end position="87"/>
    </location>
</feature>
<name>A0ABP3V7H5_9CLOT</name>
<reference evidence="3" key="1">
    <citation type="journal article" date="2019" name="Int. J. Syst. Evol. Microbiol.">
        <title>The Global Catalogue of Microorganisms (GCM) 10K type strain sequencing project: providing services to taxonomists for standard genome sequencing and annotation.</title>
        <authorList>
            <consortium name="The Broad Institute Genomics Platform"/>
            <consortium name="The Broad Institute Genome Sequencing Center for Infectious Disease"/>
            <person name="Wu L."/>
            <person name="Ma J."/>
        </authorList>
    </citation>
    <scope>NUCLEOTIDE SEQUENCE [LARGE SCALE GENOMIC DNA]</scope>
    <source>
        <strain evidence="3">JCM 1407</strain>
    </source>
</reference>